<keyword evidence="3" id="KW-1185">Reference proteome</keyword>
<dbReference type="AlphaFoldDB" id="A0AAW0FPB4"/>
<evidence type="ECO:0000313" key="2">
    <source>
        <dbReference type="EMBL" id="KAK7682873.1"/>
    </source>
</evidence>
<comment type="caution">
    <text evidence="2">The sequence shown here is derived from an EMBL/GenBank/DDBJ whole genome shotgun (WGS) entry which is preliminary data.</text>
</comment>
<protein>
    <submittedName>
        <fullName evidence="2">Uncharacterized protein</fullName>
    </submittedName>
</protein>
<organism evidence="2 3">
    <name type="scientific">Cerrena zonata</name>
    <dbReference type="NCBI Taxonomy" id="2478898"/>
    <lineage>
        <taxon>Eukaryota</taxon>
        <taxon>Fungi</taxon>
        <taxon>Dikarya</taxon>
        <taxon>Basidiomycota</taxon>
        <taxon>Agaricomycotina</taxon>
        <taxon>Agaricomycetes</taxon>
        <taxon>Polyporales</taxon>
        <taxon>Cerrenaceae</taxon>
        <taxon>Cerrena</taxon>
    </lineage>
</organism>
<dbReference type="Proteomes" id="UP001385951">
    <property type="component" value="Unassembled WGS sequence"/>
</dbReference>
<gene>
    <name evidence="2" type="ORF">QCA50_013903</name>
</gene>
<evidence type="ECO:0000313" key="3">
    <source>
        <dbReference type="Proteomes" id="UP001385951"/>
    </source>
</evidence>
<sequence>MPSSNNQISWLSPAERALRLKKQQKQLRKYEDDVKSRSGRGKKVVEMVIKDGKVNMVERTISTADDPENDKEMETLENEIKESKLQSEANLSRNVWDYKNDNKWEKPVYIPSSSRKETSDELPSKMNARVQLYGTDDENELIN</sequence>
<dbReference type="EMBL" id="JASBNA010000033">
    <property type="protein sequence ID" value="KAK7682873.1"/>
    <property type="molecule type" value="Genomic_DNA"/>
</dbReference>
<evidence type="ECO:0000256" key="1">
    <source>
        <dbReference type="SAM" id="MobiDB-lite"/>
    </source>
</evidence>
<feature type="region of interest" description="Disordered" evidence="1">
    <location>
        <begin position="112"/>
        <end position="143"/>
    </location>
</feature>
<feature type="compositionally biased region" description="Basic and acidic residues" evidence="1">
    <location>
        <begin position="114"/>
        <end position="123"/>
    </location>
</feature>
<proteinExistence type="predicted"/>
<name>A0AAW0FPB4_9APHY</name>
<accession>A0AAW0FPB4</accession>
<reference evidence="2 3" key="1">
    <citation type="submission" date="2022-09" db="EMBL/GenBank/DDBJ databases">
        <authorList>
            <person name="Palmer J.M."/>
        </authorList>
    </citation>
    <scope>NUCLEOTIDE SEQUENCE [LARGE SCALE GENOMIC DNA]</scope>
    <source>
        <strain evidence="2 3">DSM 7382</strain>
    </source>
</reference>